<dbReference type="Pfam" id="PF07179">
    <property type="entry name" value="SseB"/>
    <property type="match status" value="1"/>
</dbReference>
<dbReference type="KEGG" id="ccv:CCV52592_1252"/>
<keyword evidence="3" id="KW-1185">Reference proteome</keyword>
<dbReference type="STRING" id="360105.CCV52592_1252"/>
<dbReference type="InterPro" id="IPR009839">
    <property type="entry name" value="SseB_N"/>
</dbReference>
<evidence type="ECO:0000259" key="1">
    <source>
        <dbReference type="Pfam" id="PF07179"/>
    </source>
</evidence>
<sequence length="138" mass="15703">MSLKDMMEKFISKPCEVNEKALLKELKKAEFLTPVIMAVPLAKPDGGAVYEEEGSNIKFVLLEDESDKKSYFPAFTSREEMMKWRNDSEQEVLNLRLKDYAAMLASSHDKYAGVVIDAFSHSFILDITKLEAIFGKEI</sequence>
<accession>A7GWS7</accession>
<proteinExistence type="predicted"/>
<dbReference type="AlphaFoldDB" id="A7GWS7"/>
<name>A7GWS7_CAMC5</name>
<feature type="domain" description="SseB protein N-terminal" evidence="1">
    <location>
        <begin position="16"/>
        <end position="126"/>
    </location>
</feature>
<reference evidence="2" key="1">
    <citation type="submission" date="2016-07" db="EMBL/GenBank/DDBJ databases">
        <title>Comparative genomics of the Campylobacter concisus group.</title>
        <authorList>
            <person name="Miller W.G."/>
            <person name="Yee E."/>
            <person name="Chapman M.H."/>
            <person name="Huynh S."/>
            <person name="Bono J.L."/>
            <person name="On S.L.W."/>
            <person name="StLeger J."/>
            <person name="Foster G."/>
            <person name="Parker C.T."/>
        </authorList>
    </citation>
    <scope>NUCLEOTIDE SEQUENCE</scope>
    <source>
        <strain evidence="2">525.92</strain>
    </source>
</reference>
<protein>
    <recommendedName>
        <fullName evidence="1">SseB protein N-terminal domain-containing protein</fullName>
    </recommendedName>
</protein>
<dbReference type="HOGENOM" id="CLU_1923716_0_0_7"/>
<dbReference type="EMBL" id="CP000767">
    <property type="protein sequence ID" value="EAU00968.1"/>
    <property type="molecule type" value="Genomic_DNA"/>
</dbReference>
<dbReference type="RefSeq" id="WP_011991875.1">
    <property type="nucleotide sequence ID" value="NC_009715.2"/>
</dbReference>
<dbReference type="Proteomes" id="UP000006380">
    <property type="component" value="Chromosome"/>
</dbReference>
<evidence type="ECO:0000313" key="2">
    <source>
        <dbReference type="EMBL" id="EAU00968.1"/>
    </source>
</evidence>
<gene>
    <name evidence="2" type="ORF">CCV52592_1252</name>
</gene>
<organism evidence="2 3">
    <name type="scientific">Campylobacter curvus (strain 525.92)</name>
    <dbReference type="NCBI Taxonomy" id="360105"/>
    <lineage>
        <taxon>Bacteria</taxon>
        <taxon>Pseudomonadati</taxon>
        <taxon>Campylobacterota</taxon>
        <taxon>Epsilonproteobacteria</taxon>
        <taxon>Campylobacterales</taxon>
        <taxon>Campylobacteraceae</taxon>
        <taxon>Campylobacter</taxon>
    </lineage>
</organism>
<evidence type="ECO:0000313" key="3">
    <source>
        <dbReference type="Proteomes" id="UP000006380"/>
    </source>
</evidence>
<dbReference type="OrthoDB" id="5355422at2"/>